<dbReference type="Proteomes" id="UP001152651">
    <property type="component" value="Unassembled WGS sequence"/>
</dbReference>
<keyword evidence="1" id="KW-0238">DNA-binding</keyword>
<evidence type="ECO:0000313" key="3">
    <source>
        <dbReference type="EMBL" id="CAH6637201.1"/>
    </source>
</evidence>
<reference evidence="3" key="1">
    <citation type="submission" date="2022-05" db="EMBL/GenBank/DDBJ databases">
        <authorList>
            <person name="Blom J."/>
        </authorList>
    </citation>
    <scope>NUCLEOTIDE SEQUENCE</scope>
    <source>
        <strain evidence="3">Type strain: CPO20170097</strain>
    </source>
</reference>
<evidence type="ECO:0000259" key="2">
    <source>
        <dbReference type="PROSITE" id="PS00622"/>
    </source>
</evidence>
<dbReference type="EMBL" id="CALSBS010000007">
    <property type="protein sequence ID" value="CAH6637201.1"/>
    <property type="molecule type" value="Genomic_DNA"/>
</dbReference>
<accession>A0ABM9F8P2</accession>
<dbReference type="RefSeq" id="WP_253897820.1">
    <property type="nucleotide sequence ID" value="NZ_CALSBS010000007.1"/>
</dbReference>
<organism evidence="3 4">
    <name type="scientific">Pseudocitrobacter vendiensis</name>
    <dbReference type="NCBI Taxonomy" id="2488306"/>
    <lineage>
        <taxon>Bacteria</taxon>
        <taxon>Pseudomonadati</taxon>
        <taxon>Pseudomonadota</taxon>
        <taxon>Gammaproteobacteria</taxon>
        <taxon>Enterobacterales</taxon>
        <taxon>Enterobacteriaceae</taxon>
        <taxon>Pseudocitrobacter</taxon>
    </lineage>
</organism>
<comment type="caution">
    <text evidence="3">The sequence shown here is derived from an EMBL/GenBank/DDBJ whole genome shotgun (WGS) entry which is preliminary data.</text>
</comment>
<sequence>MEVTCIGCGINCSHLPDMCKYKLRCSFKRLVIWPERNHYFKIAIHNIFIEKVTCCFIDGVIVVDFSCINITHYLDEIWINDLEKIGLKIIIVAEASMVALANYWLNRSESILSIIEVDDGINTIILRFRKLLEGRWIPGRKHPVFSLKEMTTLKLLLQGYSTRDIAKKLSCTVRNVYDSRYSLRRKIGGLNNFKDLFTIINIQ</sequence>
<protein>
    <submittedName>
        <fullName evidence="3">Helix-turn-helix domain-containing protein</fullName>
    </submittedName>
</protein>
<proteinExistence type="predicted"/>
<gene>
    <name evidence="3" type="ORF">FBBNIHIM_10295</name>
</gene>
<dbReference type="SMART" id="SM00421">
    <property type="entry name" value="HTH_LUXR"/>
    <property type="match status" value="1"/>
</dbReference>
<dbReference type="InterPro" id="IPR016032">
    <property type="entry name" value="Sig_transdc_resp-reg_C-effctor"/>
</dbReference>
<evidence type="ECO:0000256" key="1">
    <source>
        <dbReference type="ARBA" id="ARBA00023125"/>
    </source>
</evidence>
<name>A0ABM9F8P2_9ENTR</name>
<dbReference type="Pfam" id="PF00196">
    <property type="entry name" value="GerE"/>
    <property type="match status" value="1"/>
</dbReference>
<evidence type="ECO:0000313" key="4">
    <source>
        <dbReference type="Proteomes" id="UP001152651"/>
    </source>
</evidence>
<keyword evidence="4" id="KW-1185">Reference proteome</keyword>
<dbReference type="Gene3D" id="1.10.10.10">
    <property type="entry name" value="Winged helix-like DNA-binding domain superfamily/Winged helix DNA-binding domain"/>
    <property type="match status" value="1"/>
</dbReference>
<dbReference type="SUPFAM" id="SSF46894">
    <property type="entry name" value="C-terminal effector domain of the bipartite response regulators"/>
    <property type="match status" value="1"/>
</dbReference>
<dbReference type="PROSITE" id="PS00622">
    <property type="entry name" value="HTH_LUXR_1"/>
    <property type="match status" value="1"/>
</dbReference>
<feature type="domain" description="HTH luxR-type" evidence="2">
    <location>
        <begin position="159"/>
        <end position="186"/>
    </location>
</feature>
<dbReference type="InterPro" id="IPR036388">
    <property type="entry name" value="WH-like_DNA-bd_sf"/>
</dbReference>
<dbReference type="InterPro" id="IPR000792">
    <property type="entry name" value="Tscrpt_reg_LuxR_C"/>
</dbReference>